<evidence type="ECO:0000256" key="1">
    <source>
        <dbReference type="SAM" id="MobiDB-lite"/>
    </source>
</evidence>
<dbReference type="EMBL" id="JADDUC010001565">
    <property type="protein sequence ID" value="KAG0112732.1"/>
    <property type="molecule type" value="Genomic_DNA"/>
</dbReference>
<comment type="caution">
    <text evidence="2">The sequence shown here is derived from an EMBL/GenBank/DDBJ whole genome shotgun (WGS) entry which is preliminary data.</text>
</comment>
<dbReference type="AlphaFoldDB" id="A0A835NBX3"/>
<feature type="compositionally biased region" description="Basic and acidic residues" evidence="1">
    <location>
        <begin position="56"/>
        <end position="86"/>
    </location>
</feature>
<sequence length="86" mass="9576">MNFDPESSDVTNRELWPTFPNSQTMLLTAVVALMTLSCRSLPESVPSKGDPAGKLAHRDTSTHTQARYDDEKADQGKDARDFCVQF</sequence>
<name>A0A835NBX3_9PASS</name>
<reference evidence="3 4" key="2">
    <citation type="journal article" date="2021" name="J. Hered.">
        <title>Feather Gene Expression Elucidates the Developmental Basis of Plumage Iridescence in African Starlings.</title>
        <authorList>
            <person name="Rubenstein D.R."/>
            <person name="Corvelo A."/>
            <person name="MacManes M.D."/>
            <person name="Maia R."/>
            <person name="Narzisi G."/>
            <person name="Rousaki A."/>
            <person name="Vandenabeele P."/>
            <person name="Shawkey M.D."/>
            <person name="Solomon J."/>
        </authorList>
    </citation>
    <scope>NUCLEOTIDE SEQUENCE [LARGE SCALE GENOMIC DNA]</scope>
    <source>
        <strain evidence="3">SS15</strain>
    </source>
</reference>
<evidence type="ECO:0000313" key="3">
    <source>
        <dbReference type="EMBL" id="KAI1239663.1"/>
    </source>
</evidence>
<reference evidence="2" key="1">
    <citation type="submission" date="2020-10" db="EMBL/GenBank/DDBJ databases">
        <title>Feather gene expression reveals the developmental basis of iridescence in African starlings.</title>
        <authorList>
            <person name="Rubenstein D.R."/>
        </authorList>
    </citation>
    <scope>NUCLEOTIDE SEQUENCE</scope>
    <source>
        <strain evidence="2">SS15</strain>
        <tissue evidence="2">Liver</tissue>
    </source>
</reference>
<evidence type="ECO:0000313" key="2">
    <source>
        <dbReference type="EMBL" id="KAG0112732.1"/>
    </source>
</evidence>
<organism evidence="2">
    <name type="scientific">Lamprotornis superbus</name>
    <dbReference type="NCBI Taxonomy" id="245042"/>
    <lineage>
        <taxon>Eukaryota</taxon>
        <taxon>Metazoa</taxon>
        <taxon>Chordata</taxon>
        <taxon>Craniata</taxon>
        <taxon>Vertebrata</taxon>
        <taxon>Euteleostomi</taxon>
        <taxon>Archelosauria</taxon>
        <taxon>Archosauria</taxon>
        <taxon>Dinosauria</taxon>
        <taxon>Saurischia</taxon>
        <taxon>Theropoda</taxon>
        <taxon>Coelurosauria</taxon>
        <taxon>Aves</taxon>
        <taxon>Neognathae</taxon>
        <taxon>Neoaves</taxon>
        <taxon>Telluraves</taxon>
        <taxon>Australaves</taxon>
        <taxon>Passeriformes</taxon>
        <taxon>Sturnidae</taxon>
        <taxon>Lamprotornis</taxon>
    </lineage>
</organism>
<accession>A0A835NBX3</accession>
<dbReference type="EMBL" id="JADDUC020000004">
    <property type="protein sequence ID" value="KAI1239663.1"/>
    <property type="molecule type" value="Genomic_DNA"/>
</dbReference>
<dbReference type="Proteomes" id="UP000618051">
    <property type="component" value="Unassembled WGS sequence"/>
</dbReference>
<feature type="region of interest" description="Disordered" evidence="1">
    <location>
        <begin position="42"/>
        <end position="86"/>
    </location>
</feature>
<reference evidence="3" key="3">
    <citation type="submission" date="2022-01" db="EMBL/GenBank/DDBJ databases">
        <authorList>
            <person name="Rubenstein D.R."/>
        </authorList>
    </citation>
    <scope>NUCLEOTIDE SEQUENCE</scope>
    <source>
        <strain evidence="3">SS15</strain>
        <tissue evidence="3">Liver</tissue>
    </source>
</reference>
<keyword evidence="4" id="KW-1185">Reference proteome</keyword>
<evidence type="ECO:0000313" key="4">
    <source>
        <dbReference type="Proteomes" id="UP000618051"/>
    </source>
</evidence>
<protein>
    <submittedName>
        <fullName evidence="2">Uncharacterized protein</fullName>
    </submittedName>
</protein>
<gene>
    <name evidence="3" type="ORF">IHE44_0011087</name>
    <name evidence="2" type="ORF">IHE44_003472</name>
</gene>
<proteinExistence type="predicted"/>